<dbReference type="PROSITE" id="PS00486">
    <property type="entry name" value="DNA_MISMATCH_REPAIR_2"/>
    <property type="match status" value="1"/>
</dbReference>
<dbReference type="InterPro" id="IPR017261">
    <property type="entry name" value="DNA_mismatch_repair_MutS/MSH"/>
</dbReference>
<dbReference type="OrthoDB" id="276261at2759"/>
<keyword evidence="3" id="KW-0067">ATP-binding</keyword>
<evidence type="ECO:0000256" key="5">
    <source>
        <dbReference type="ARBA" id="ARBA00023254"/>
    </source>
</evidence>
<accession>A0A1B7TB34</accession>
<dbReference type="Proteomes" id="UP000092321">
    <property type="component" value="Unassembled WGS sequence"/>
</dbReference>
<feature type="domain" description="DNA mismatch repair proteins mutS family" evidence="6">
    <location>
        <begin position="761"/>
        <end position="777"/>
    </location>
</feature>
<dbReference type="GO" id="GO:0140664">
    <property type="term" value="F:ATP-dependent DNA damage sensor activity"/>
    <property type="evidence" value="ECO:0007669"/>
    <property type="project" value="InterPro"/>
</dbReference>
<dbReference type="Pfam" id="PF05192">
    <property type="entry name" value="MutS_III"/>
    <property type="match status" value="1"/>
</dbReference>
<dbReference type="PANTHER" id="PTHR11361">
    <property type="entry name" value="DNA MISMATCH REPAIR PROTEIN MUTS FAMILY MEMBER"/>
    <property type="match status" value="1"/>
</dbReference>
<evidence type="ECO:0000256" key="4">
    <source>
        <dbReference type="ARBA" id="ARBA00023125"/>
    </source>
</evidence>
<dbReference type="Gene3D" id="1.10.1420.10">
    <property type="match status" value="2"/>
</dbReference>
<evidence type="ECO:0000259" key="6">
    <source>
        <dbReference type="PROSITE" id="PS00486"/>
    </source>
</evidence>
<dbReference type="GO" id="GO:0007131">
    <property type="term" value="P:reciprocal meiotic recombination"/>
    <property type="evidence" value="ECO:0007669"/>
    <property type="project" value="TreeGrafter"/>
</dbReference>
<dbReference type="SUPFAM" id="SSF48334">
    <property type="entry name" value="DNA repair protein MutS, domain III"/>
    <property type="match status" value="1"/>
</dbReference>
<dbReference type="Gene3D" id="3.30.420.110">
    <property type="entry name" value="MutS, connector domain"/>
    <property type="match status" value="1"/>
</dbReference>
<proteinExistence type="inferred from homology"/>
<dbReference type="SMART" id="SM00533">
    <property type="entry name" value="MUTSd"/>
    <property type="match status" value="1"/>
</dbReference>
<reference evidence="8" key="1">
    <citation type="journal article" date="2016" name="Proc. Natl. Acad. Sci. U.S.A.">
        <title>Comparative genomics of biotechnologically important yeasts.</title>
        <authorList>
            <person name="Riley R."/>
            <person name="Haridas S."/>
            <person name="Wolfe K.H."/>
            <person name="Lopes M.R."/>
            <person name="Hittinger C.T."/>
            <person name="Goeker M."/>
            <person name="Salamov A.A."/>
            <person name="Wisecaver J.H."/>
            <person name="Long T.M."/>
            <person name="Calvey C.H."/>
            <person name="Aerts A.L."/>
            <person name="Barry K.W."/>
            <person name="Choi C."/>
            <person name="Clum A."/>
            <person name="Coughlan A.Y."/>
            <person name="Deshpande S."/>
            <person name="Douglass A.P."/>
            <person name="Hanson S.J."/>
            <person name="Klenk H.-P."/>
            <person name="LaButti K.M."/>
            <person name="Lapidus A."/>
            <person name="Lindquist E.A."/>
            <person name="Lipzen A.M."/>
            <person name="Meier-Kolthoff J.P."/>
            <person name="Ohm R.A."/>
            <person name="Otillar R.P."/>
            <person name="Pangilinan J.L."/>
            <person name="Peng Y."/>
            <person name="Rokas A."/>
            <person name="Rosa C.A."/>
            <person name="Scheuner C."/>
            <person name="Sibirny A.A."/>
            <person name="Slot J.C."/>
            <person name="Stielow J.B."/>
            <person name="Sun H."/>
            <person name="Kurtzman C.P."/>
            <person name="Blackwell M."/>
            <person name="Grigoriev I.V."/>
            <person name="Jeffries T.W."/>
        </authorList>
    </citation>
    <scope>NUCLEOTIDE SEQUENCE [LARGE SCALE GENOMIC DNA]</scope>
    <source>
        <strain evidence="8">NRRL Y-1626</strain>
    </source>
</reference>
<dbReference type="Pfam" id="PF00488">
    <property type="entry name" value="MutS_V"/>
    <property type="match status" value="1"/>
</dbReference>
<dbReference type="InterPro" id="IPR036187">
    <property type="entry name" value="DNA_mismatch_repair_MutS_sf"/>
</dbReference>
<dbReference type="GO" id="GO:0030983">
    <property type="term" value="F:mismatched DNA binding"/>
    <property type="evidence" value="ECO:0007669"/>
    <property type="project" value="InterPro"/>
</dbReference>
<organism evidence="7 8">
    <name type="scientific">Hanseniaspora valbyensis NRRL Y-1626</name>
    <dbReference type="NCBI Taxonomy" id="766949"/>
    <lineage>
        <taxon>Eukaryota</taxon>
        <taxon>Fungi</taxon>
        <taxon>Dikarya</taxon>
        <taxon>Ascomycota</taxon>
        <taxon>Saccharomycotina</taxon>
        <taxon>Saccharomycetes</taxon>
        <taxon>Saccharomycodales</taxon>
        <taxon>Saccharomycodaceae</taxon>
        <taxon>Hanseniaspora</taxon>
    </lineage>
</organism>
<dbReference type="InterPro" id="IPR007860">
    <property type="entry name" value="DNA_mmatch_repair_MutS_con_dom"/>
</dbReference>
<dbReference type="Pfam" id="PF05190">
    <property type="entry name" value="MutS_IV"/>
    <property type="match status" value="1"/>
</dbReference>
<dbReference type="AlphaFoldDB" id="A0A1B7TB34"/>
<evidence type="ECO:0000313" key="7">
    <source>
        <dbReference type="EMBL" id="OBA25944.1"/>
    </source>
</evidence>
<evidence type="ECO:0000313" key="8">
    <source>
        <dbReference type="Proteomes" id="UP000092321"/>
    </source>
</evidence>
<dbReference type="GO" id="GO:0006298">
    <property type="term" value="P:mismatch repair"/>
    <property type="evidence" value="ECO:0007669"/>
    <property type="project" value="InterPro"/>
</dbReference>
<evidence type="ECO:0000256" key="3">
    <source>
        <dbReference type="ARBA" id="ARBA00022840"/>
    </source>
</evidence>
<dbReference type="SUPFAM" id="SSF53150">
    <property type="entry name" value="DNA repair protein MutS, domain II"/>
    <property type="match status" value="1"/>
</dbReference>
<keyword evidence="2" id="KW-0547">Nucleotide-binding</keyword>
<name>A0A1B7TB34_9ASCO</name>
<dbReference type="InterPro" id="IPR045076">
    <property type="entry name" value="MutS"/>
</dbReference>
<dbReference type="InterPro" id="IPR007696">
    <property type="entry name" value="DNA_mismatch_repair_MutS_core"/>
</dbReference>
<keyword evidence="5" id="KW-0469">Meiosis</keyword>
<dbReference type="InterPro" id="IPR000432">
    <property type="entry name" value="DNA_mismatch_repair_MutS_C"/>
</dbReference>
<comment type="similarity">
    <text evidence="1">Belongs to the DNA mismatch repair MutS family.</text>
</comment>
<dbReference type="PANTHER" id="PTHR11361:SF21">
    <property type="entry name" value="MUTS PROTEIN HOMOLOG 4"/>
    <property type="match status" value="1"/>
</dbReference>
<dbReference type="EMBL" id="LXPE01000032">
    <property type="protein sequence ID" value="OBA25944.1"/>
    <property type="molecule type" value="Genomic_DNA"/>
</dbReference>
<dbReference type="Gene3D" id="3.40.50.300">
    <property type="entry name" value="P-loop containing nucleotide triphosphate hydrolases"/>
    <property type="match status" value="1"/>
</dbReference>
<sequence length="942" mass="107862">MSNNTSAAKENSFIGRWRLKDQTIDNTTTASINFSESKINQNIRVRKIKTESRSKIKCKYSNQGSAVSDLSRGLSKSMLVSRRKSAKSNALSLFSASSLMSNRLRTGTSTSGPATAASSILASSDDRILCSIYEIPNDLNGKIGISFFNLTNGEMIASEYTDSQLFVRTMHNINVYTPLEVYVPENFVKPIPVKLYQILKNNLSENIDIKSLPVKMFSVQAGIIILKKHLITNNIDKLNQKANILKEFENKSWALCSLAALYEYYLHSFDGNGDLKNKFTKIRIKYKQTEKTALIDSKTIKTLELIENTIERNGMNLFKFLNHTVTKMGKRMMKNNLLQPLTDKKSIKLRLSCVQYLIYSIESEKHNMLSQIRKYLQQCCDLDFLFSKLLIGNNVDGNSVYLKPNEMINFVISLKTSLEYFLEISQVLQFVEKENSELLILTEIKKNLRNEDIHKILKVIQSCINEDTHWASSKIEFQNQRIYAIKSGCNGFLDVSRTLYQNLMDEIIQEVENLNENYNFTISYSFDDNKGFYLRILKKDLKMYKNSDMMPSIFINRNNKNKNYFEFSTLKIMKLNTRLFEVMSEISIISEQMVVECINEISNYIASLFMFSESIAMLDFLCSLAFHAKKNKNYCMPSFINSDLIIKSGRHPILEKTIKNYIPNDTNLINGVSSFQILTGCNASGKSVYLKITLILSIMAQIGSFVPCDCANFPIFQRFHGRLCSDTIEINSSTFEIELKEISSFLHDLKNKTEIKEPPSTLLIIDEFGRGSSLGDGFAICLATIKYILKCKVYTILATHFNTIPDFLQATPTVKHISTTTLVNKTNNDNKLHMTFRLNENPKENSIENYGLKLASSIFDKKIIKRSYEISKLIKNSSILFDKNKSIVNNKELTKFKRIQLINETLSKIENYKKTCQSNNTDCDPEILKNFQTQFINCYSSI</sequence>
<dbReference type="SUPFAM" id="SSF52540">
    <property type="entry name" value="P-loop containing nucleoside triphosphate hydrolases"/>
    <property type="match status" value="1"/>
</dbReference>
<dbReference type="PIRSF" id="PIRSF037677">
    <property type="entry name" value="DNA_mis_repair_Msh6"/>
    <property type="match status" value="1"/>
</dbReference>
<gene>
    <name evidence="7" type="ORF">HANVADRAFT_53544</name>
</gene>
<evidence type="ECO:0000256" key="1">
    <source>
        <dbReference type="ARBA" id="ARBA00006271"/>
    </source>
</evidence>
<keyword evidence="8" id="KW-1185">Reference proteome</keyword>
<dbReference type="InterPro" id="IPR027417">
    <property type="entry name" value="P-loop_NTPase"/>
</dbReference>
<dbReference type="InterPro" id="IPR007861">
    <property type="entry name" value="DNA_mismatch_repair_MutS_clamp"/>
</dbReference>
<dbReference type="GO" id="GO:0005524">
    <property type="term" value="F:ATP binding"/>
    <property type="evidence" value="ECO:0007669"/>
    <property type="project" value="UniProtKB-KW"/>
</dbReference>
<keyword evidence="4" id="KW-0238">DNA-binding</keyword>
<dbReference type="InterPro" id="IPR036678">
    <property type="entry name" value="MutS_con_dom_sf"/>
</dbReference>
<evidence type="ECO:0000256" key="2">
    <source>
        <dbReference type="ARBA" id="ARBA00022741"/>
    </source>
</evidence>
<dbReference type="SMART" id="SM00534">
    <property type="entry name" value="MUTSac"/>
    <property type="match status" value="1"/>
</dbReference>
<protein>
    <recommendedName>
        <fullName evidence="6">DNA mismatch repair proteins mutS family domain-containing protein</fullName>
    </recommendedName>
</protein>
<dbReference type="GO" id="GO:0005634">
    <property type="term" value="C:nucleus"/>
    <property type="evidence" value="ECO:0007669"/>
    <property type="project" value="TreeGrafter"/>
</dbReference>
<comment type="caution">
    <text evidence="7">The sequence shown here is derived from an EMBL/GenBank/DDBJ whole genome shotgun (WGS) entry which is preliminary data.</text>
</comment>
<dbReference type="Pfam" id="PF05188">
    <property type="entry name" value="MutS_II"/>
    <property type="match status" value="1"/>
</dbReference>